<dbReference type="InterPro" id="IPR046796">
    <property type="entry name" value="Transposase_32_dom"/>
</dbReference>
<protein>
    <recommendedName>
        <fullName evidence="1">Putative plant transposon protein domain-containing protein</fullName>
    </recommendedName>
</protein>
<feature type="domain" description="Putative plant transposon protein" evidence="1">
    <location>
        <begin position="56"/>
        <end position="200"/>
    </location>
</feature>
<comment type="caution">
    <text evidence="2">The sequence shown here is derived from an EMBL/GenBank/DDBJ whole genome shotgun (WGS) entry which is preliminary data.</text>
</comment>
<name>A0ABR2FQ98_9ROSI</name>
<gene>
    <name evidence="2" type="ORF">V6N12_068536</name>
</gene>
<evidence type="ECO:0000259" key="1">
    <source>
        <dbReference type="Pfam" id="PF20167"/>
    </source>
</evidence>
<evidence type="ECO:0000313" key="3">
    <source>
        <dbReference type="Proteomes" id="UP001472677"/>
    </source>
</evidence>
<keyword evidence="3" id="KW-1185">Reference proteome</keyword>
<accession>A0ABR2FQ98</accession>
<evidence type="ECO:0000313" key="2">
    <source>
        <dbReference type="EMBL" id="KAK8584291.1"/>
    </source>
</evidence>
<proteinExistence type="predicted"/>
<dbReference type="Pfam" id="PF20167">
    <property type="entry name" value="Transposase_32"/>
    <property type="match status" value="1"/>
</dbReference>
<dbReference type="EMBL" id="JBBPBM010000005">
    <property type="protein sequence ID" value="KAK8584291.1"/>
    <property type="molecule type" value="Genomic_DNA"/>
</dbReference>
<reference evidence="2 3" key="1">
    <citation type="journal article" date="2024" name="G3 (Bethesda)">
        <title>Genome assembly of Hibiscus sabdariffa L. provides insights into metabolisms of medicinal natural products.</title>
        <authorList>
            <person name="Kim T."/>
        </authorList>
    </citation>
    <scope>NUCLEOTIDE SEQUENCE [LARGE SCALE GENOMIC DNA]</scope>
    <source>
        <strain evidence="2">TK-2024</strain>
        <tissue evidence="2">Old leaves</tissue>
    </source>
</reference>
<organism evidence="2 3">
    <name type="scientific">Hibiscus sabdariffa</name>
    <name type="common">roselle</name>
    <dbReference type="NCBI Taxonomy" id="183260"/>
    <lineage>
        <taxon>Eukaryota</taxon>
        <taxon>Viridiplantae</taxon>
        <taxon>Streptophyta</taxon>
        <taxon>Embryophyta</taxon>
        <taxon>Tracheophyta</taxon>
        <taxon>Spermatophyta</taxon>
        <taxon>Magnoliopsida</taxon>
        <taxon>eudicotyledons</taxon>
        <taxon>Gunneridae</taxon>
        <taxon>Pentapetalae</taxon>
        <taxon>rosids</taxon>
        <taxon>malvids</taxon>
        <taxon>Malvales</taxon>
        <taxon>Malvaceae</taxon>
        <taxon>Malvoideae</taxon>
        <taxon>Hibiscus</taxon>
    </lineage>
</organism>
<sequence length="200" mass="23251">MATTSTPIKVFFNEEIQRKYEDNFSSRPFIFEKSFNLKNEHNVRFTPEFSSVVAKHKWESFIQQKRGDLHQTCPSVLRALNVKRLSFSYDSRCLCSIDEGYINSMFDLVYVDDEHVQFINSMTTTKQNKILANLCQPGRTWTTSANGNCLVKRVALKSQARGWNQFLKSSLMPTTHNDIVSEERMELLHSIIMRRQINVG</sequence>
<dbReference type="Proteomes" id="UP001472677">
    <property type="component" value="Unassembled WGS sequence"/>
</dbReference>